<proteinExistence type="predicted"/>
<reference evidence="6" key="1">
    <citation type="journal article" date="2019" name="Int. J. Syst. Evol. Microbiol.">
        <title>The Global Catalogue of Microorganisms (GCM) 10K type strain sequencing project: providing services to taxonomists for standard genome sequencing and annotation.</title>
        <authorList>
            <consortium name="The Broad Institute Genomics Platform"/>
            <consortium name="The Broad Institute Genome Sequencing Center for Infectious Disease"/>
            <person name="Wu L."/>
            <person name="Ma J."/>
        </authorList>
    </citation>
    <scope>NUCLEOTIDE SEQUENCE [LARGE SCALE GENOMIC DNA]</scope>
    <source>
        <strain evidence="6">CGMCC 4.7177</strain>
    </source>
</reference>
<evidence type="ECO:0000313" key="5">
    <source>
        <dbReference type="EMBL" id="MFC4504297.1"/>
    </source>
</evidence>
<name>A0ABV9AZL6_9ACTN</name>
<dbReference type="PANTHER" id="PTHR30154">
    <property type="entry name" value="LEUCINE-RESPONSIVE REGULATORY PROTEIN"/>
    <property type="match status" value="1"/>
</dbReference>
<dbReference type="Gene3D" id="1.10.10.10">
    <property type="entry name" value="Winged helix-like DNA-binding domain superfamily/Winged helix DNA-binding domain"/>
    <property type="match status" value="2"/>
</dbReference>
<comment type="caution">
    <text evidence="5">The sequence shown here is derived from an EMBL/GenBank/DDBJ whole genome shotgun (WGS) entry which is preliminary data.</text>
</comment>
<gene>
    <name evidence="5" type="ORF">ACFPIH_33120</name>
</gene>
<evidence type="ECO:0000256" key="1">
    <source>
        <dbReference type="ARBA" id="ARBA00023015"/>
    </source>
</evidence>
<dbReference type="PANTHER" id="PTHR30154:SF34">
    <property type="entry name" value="TRANSCRIPTIONAL REGULATOR AZLB"/>
    <property type="match status" value="1"/>
</dbReference>
<dbReference type="EMBL" id="JBHSFK010000025">
    <property type="protein sequence ID" value="MFC4504297.1"/>
    <property type="molecule type" value="Genomic_DNA"/>
</dbReference>
<organism evidence="5 6">
    <name type="scientific">Streptomyces vulcanius</name>
    <dbReference type="NCBI Taxonomy" id="1441876"/>
    <lineage>
        <taxon>Bacteria</taxon>
        <taxon>Bacillati</taxon>
        <taxon>Actinomycetota</taxon>
        <taxon>Actinomycetes</taxon>
        <taxon>Kitasatosporales</taxon>
        <taxon>Streptomycetaceae</taxon>
        <taxon>Streptomyces</taxon>
    </lineage>
</organism>
<evidence type="ECO:0000256" key="2">
    <source>
        <dbReference type="ARBA" id="ARBA00023125"/>
    </source>
</evidence>
<protein>
    <submittedName>
        <fullName evidence="5">Lrp/AsnC family transcriptional regulator</fullName>
    </submittedName>
</protein>
<dbReference type="SUPFAM" id="SSF54909">
    <property type="entry name" value="Dimeric alpha+beta barrel"/>
    <property type="match status" value="1"/>
</dbReference>
<dbReference type="Pfam" id="PF01037">
    <property type="entry name" value="AsnC_trans_reg"/>
    <property type="match status" value="1"/>
</dbReference>
<keyword evidence="1" id="KW-0805">Transcription regulation</keyword>
<evidence type="ECO:0000313" key="6">
    <source>
        <dbReference type="Proteomes" id="UP001595839"/>
    </source>
</evidence>
<evidence type="ECO:0000259" key="4">
    <source>
        <dbReference type="PROSITE" id="PS50956"/>
    </source>
</evidence>
<evidence type="ECO:0000256" key="3">
    <source>
        <dbReference type="ARBA" id="ARBA00023163"/>
    </source>
</evidence>
<dbReference type="Gene3D" id="3.30.70.920">
    <property type="match status" value="1"/>
</dbReference>
<dbReference type="InterPro" id="IPR019887">
    <property type="entry name" value="Tscrpt_reg_AsnC/Lrp_C"/>
</dbReference>
<dbReference type="SUPFAM" id="SSF46785">
    <property type="entry name" value="Winged helix' DNA-binding domain"/>
    <property type="match status" value="2"/>
</dbReference>
<feature type="domain" description="HTH asnC-type" evidence="4">
    <location>
        <begin position="23"/>
        <end position="83"/>
    </location>
</feature>
<dbReference type="InterPro" id="IPR011008">
    <property type="entry name" value="Dimeric_a/b-barrel"/>
</dbReference>
<dbReference type="Pfam" id="PF13412">
    <property type="entry name" value="HTH_24"/>
    <property type="match status" value="1"/>
</dbReference>
<accession>A0ABV9AZL6</accession>
<dbReference type="InterPro" id="IPR000485">
    <property type="entry name" value="AsnC-type_HTH_dom"/>
</dbReference>
<dbReference type="PRINTS" id="PR00033">
    <property type="entry name" value="HTHASNC"/>
</dbReference>
<dbReference type="Proteomes" id="UP001595839">
    <property type="component" value="Unassembled WGS sequence"/>
</dbReference>
<dbReference type="InterPro" id="IPR036388">
    <property type="entry name" value="WH-like_DNA-bd_sf"/>
</dbReference>
<keyword evidence="3" id="KW-0804">Transcription</keyword>
<keyword evidence="6" id="KW-1185">Reference proteome</keyword>
<dbReference type="InterPro" id="IPR019888">
    <property type="entry name" value="Tscrpt_reg_AsnC-like"/>
</dbReference>
<dbReference type="SMART" id="SM00344">
    <property type="entry name" value="HTH_ASNC"/>
    <property type="match status" value="2"/>
</dbReference>
<dbReference type="Pfam" id="PF13404">
    <property type="entry name" value="HTH_AsnC-type"/>
    <property type="match status" value="1"/>
</dbReference>
<dbReference type="InterPro" id="IPR036390">
    <property type="entry name" value="WH_DNA-bd_sf"/>
</dbReference>
<keyword evidence="2" id="KW-0238">DNA-binding</keyword>
<sequence length="342" mass="37494">METESRTSHTFDKAHTFDAPHAFDELDLKLLSALEVDARASFSRIGAVLGVSDQTVARRFRRLTSDAGLRVVAVRDAERLGQDQWMLRLRCVPDSATVIADALAKRDDTQWIGLGSGGTEIVCMTRPRHPGDHDDLLLGKLPRTPSVVEIRAQQLLHRFFGGPDGWMRKFRALDDDQLAALAPRPEEASGPARIEPEDEPLLAVLERDGRASHPELQRATGRSESAVRRRLAALLASGAVYIDVEYRSEAFGYPLSAVLWITTAPSALHSVGEALATHHEIAYAAATAGPSHIVVTAVVRDTAGLYAYLSGPLGRLEGVQHVETTPFLRRVKQLTYRYPGRG</sequence>
<dbReference type="RefSeq" id="WP_381180750.1">
    <property type="nucleotide sequence ID" value="NZ_JBHSFK010000025.1"/>
</dbReference>
<feature type="domain" description="HTH asnC-type" evidence="4">
    <location>
        <begin position="194"/>
        <end position="254"/>
    </location>
</feature>
<dbReference type="PROSITE" id="PS50956">
    <property type="entry name" value="HTH_ASNC_2"/>
    <property type="match status" value="2"/>
</dbReference>